<dbReference type="RefSeq" id="WP_188725227.1">
    <property type="nucleotide sequence ID" value="NZ_BMJD01000017.1"/>
</dbReference>
<evidence type="ECO:0000313" key="2">
    <source>
        <dbReference type="Proteomes" id="UP000621492"/>
    </source>
</evidence>
<name>A0A9W5TY86_9BACI</name>
<reference evidence="1" key="2">
    <citation type="submission" date="2020-09" db="EMBL/GenBank/DDBJ databases">
        <authorList>
            <person name="Sun Q."/>
            <person name="Zhou Y."/>
        </authorList>
    </citation>
    <scope>NUCLEOTIDE SEQUENCE</scope>
    <source>
        <strain evidence="1">CGMCC 1.15454</strain>
    </source>
</reference>
<accession>A0A9W5TY86</accession>
<dbReference type="Proteomes" id="UP000621492">
    <property type="component" value="Unassembled WGS sequence"/>
</dbReference>
<protein>
    <submittedName>
        <fullName evidence="1">Uncharacterized protein</fullName>
    </submittedName>
</protein>
<gene>
    <name evidence="1" type="ORF">GCM10011409_23470</name>
</gene>
<organism evidence="1 2">
    <name type="scientific">Lentibacillus populi</name>
    <dbReference type="NCBI Taxonomy" id="1827502"/>
    <lineage>
        <taxon>Bacteria</taxon>
        <taxon>Bacillati</taxon>
        <taxon>Bacillota</taxon>
        <taxon>Bacilli</taxon>
        <taxon>Bacillales</taxon>
        <taxon>Bacillaceae</taxon>
        <taxon>Lentibacillus</taxon>
    </lineage>
</organism>
<dbReference type="AlphaFoldDB" id="A0A9W5TY86"/>
<sequence>MIVTSHDANYTPDEENPSNYLVLESHIHQVVNELFSAGEKAVAIMDYPAALVHAAFDVTWRDMDFAKKFVGKKFLSRINWLEYP</sequence>
<comment type="caution">
    <text evidence="1">The sequence shown here is derived from an EMBL/GenBank/DDBJ whole genome shotgun (WGS) entry which is preliminary data.</text>
</comment>
<reference evidence="1" key="1">
    <citation type="journal article" date="2014" name="Int. J. Syst. Evol. Microbiol.">
        <title>Complete genome sequence of Corynebacterium casei LMG S-19264T (=DSM 44701T), isolated from a smear-ripened cheese.</title>
        <authorList>
            <consortium name="US DOE Joint Genome Institute (JGI-PGF)"/>
            <person name="Walter F."/>
            <person name="Albersmeier A."/>
            <person name="Kalinowski J."/>
            <person name="Ruckert C."/>
        </authorList>
    </citation>
    <scope>NUCLEOTIDE SEQUENCE</scope>
    <source>
        <strain evidence="1">CGMCC 1.15454</strain>
    </source>
</reference>
<proteinExistence type="predicted"/>
<evidence type="ECO:0000313" key="1">
    <source>
        <dbReference type="EMBL" id="GGB45183.1"/>
    </source>
</evidence>
<dbReference type="EMBL" id="BMJD01000017">
    <property type="protein sequence ID" value="GGB45183.1"/>
    <property type="molecule type" value="Genomic_DNA"/>
</dbReference>
<keyword evidence="2" id="KW-1185">Reference proteome</keyword>